<gene>
    <name evidence="2" type="ordered locus">Ngar_c33310</name>
</gene>
<dbReference type="OrthoDB" id="1242at2157"/>
<dbReference type="Proteomes" id="UP000008037">
    <property type="component" value="Chromosome"/>
</dbReference>
<dbReference type="AlphaFoldDB" id="K0IFT1"/>
<dbReference type="RefSeq" id="WP_015020779.1">
    <property type="nucleotide sequence ID" value="NC_018719.1"/>
</dbReference>
<dbReference type="InterPro" id="IPR036388">
    <property type="entry name" value="WH-like_DNA-bd_sf"/>
</dbReference>
<accession>K0IFT1</accession>
<dbReference type="InParanoid" id="K0IFT1"/>
<dbReference type="EMBL" id="CP002408">
    <property type="protein sequence ID" value="AFU60246.1"/>
    <property type="molecule type" value="Genomic_DNA"/>
</dbReference>
<protein>
    <recommendedName>
        <fullName evidence="1">ArnR1-like winged helix-turn-helix domain-containing protein</fullName>
    </recommendedName>
</protein>
<keyword evidence="3" id="KW-1185">Reference proteome</keyword>
<dbReference type="InterPro" id="IPR036390">
    <property type="entry name" value="WH_DNA-bd_sf"/>
</dbReference>
<evidence type="ECO:0000313" key="2">
    <source>
        <dbReference type="EMBL" id="AFU60246.1"/>
    </source>
</evidence>
<sequence length="117" mass="13671">MSGSPSSYRDRIYIIKDVILKLVEYGELNQTALISFCGLNLKKHKAILDDLEENEMIERREQIVGKRTVTFYRPTQKGMAFCRDILEPYEKVFPRRKVEKKKSTTTTAKDLMLLLLI</sequence>
<dbReference type="BioCyc" id="CNIT1237085:G1324-3331-MONOMER"/>
<proteinExistence type="predicted"/>
<dbReference type="Gene3D" id="1.10.10.10">
    <property type="entry name" value="Winged helix-like DNA-binding domain superfamily/Winged helix DNA-binding domain"/>
    <property type="match status" value="1"/>
</dbReference>
<evidence type="ECO:0000313" key="3">
    <source>
        <dbReference type="Proteomes" id="UP000008037"/>
    </source>
</evidence>
<dbReference type="GeneID" id="13797141"/>
<dbReference type="Pfam" id="PF14947">
    <property type="entry name" value="HTH_45"/>
    <property type="match status" value="1"/>
</dbReference>
<name>K0IFT1_NITGG</name>
<reference evidence="2 3" key="1">
    <citation type="journal article" date="2012" name="Environ. Microbiol.">
        <title>The genome of the ammonia-oxidizing Candidatus Nitrososphaera gargensis: insights into metabolic versatility and environmental adaptations.</title>
        <authorList>
            <person name="Spang A."/>
            <person name="Poehlein A."/>
            <person name="Offre P."/>
            <person name="Zumbragel S."/>
            <person name="Haider S."/>
            <person name="Rychlik N."/>
            <person name="Nowka B."/>
            <person name="Schmeisser C."/>
            <person name="Lebedeva E.V."/>
            <person name="Rattei T."/>
            <person name="Bohm C."/>
            <person name="Schmid M."/>
            <person name="Galushko A."/>
            <person name="Hatzenpichler R."/>
            <person name="Weinmaier T."/>
            <person name="Daniel R."/>
            <person name="Schleper C."/>
            <person name="Spieck E."/>
            <person name="Streit W."/>
            <person name="Wagner M."/>
        </authorList>
    </citation>
    <scope>NUCLEOTIDE SEQUENCE [LARGE SCALE GENOMIC DNA]</scope>
    <source>
        <strain evidence="3">Ga9.2</strain>
    </source>
</reference>
<evidence type="ECO:0000259" key="1">
    <source>
        <dbReference type="Pfam" id="PF14947"/>
    </source>
</evidence>
<dbReference type="HOGENOM" id="CLU_160435_0_0_2"/>
<dbReference type="SUPFAM" id="SSF46785">
    <property type="entry name" value="Winged helix' DNA-binding domain"/>
    <property type="match status" value="1"/>
</dbReference>
<dbReference type="InterPro" id="IPR038723">
    <property type="entry name" value="ArnR1-like_HTH"/>
</dbReference>
<feature type="domain" description="ArnR1-like winged helix-turn-helix" evidence="1">
    <location>
        <begin position="9"/>
        <end position="85"/>
    </location>
</feature>
<organism evidence="2 3">
    <name type="scientific">Nitrososphaera gargensis (strain Ga9.2)</name>
    <dbReference type="NCBI Taxonomy" id="1237085"/>
    <lineage>
        <taxon>Archaea</taxon>
        <taxon>Nitrososphaerota</taxon>
        <taxon>Nitrososphaeria</taxon>
        <taxon>Nitrososphaerales</taxon>
        <taxon>Nitrososphaeraceae</taxon>
        <taxon>Nitrososphaera</taxon>
    </lineage>
</organism>
<dbReference type="KEGG" id="nga:Ngar_c33310"/>